<evidence type="ECO:0000313" key="3">
    <source>
        <dbReference type="EMBL" id="KRN09618.1"/>
    </source>
</evidence>
<name>I7K1K8_9LACO</name>
<dbReference type="OrthoDB" id="9784988at2"/>
<dbReference type="InterPro" id="IPR036821">
    <property type="entry name" value="Peptide_deformylase_sf"/>
</dbReference>
<reference evidence="2 4" key="1">
    <citation type="submission" date="2012-06" db="EMBL/GenBank/DDBJ databases">
        <title>Draft genome sequence of Lactobacillus gigeriorum CRBIP 24.85T, isolated from chicken crop.</title>
        <authorList>
            <person name="Cousin S."/>
            <person name="Ma L."/>
            <person name="Creno S."/>
            <person name="Clermont D."/>
            <person name="Loux V."/>
            <person name="Bizet C."/>
            <person name="Bouchier C."/>
        </authorList>
    </citation>
    <scope>NUCLEOTIDE SEQUENCE [LARGE SCALE GENOMIC DNA]</scope>
    <source>
        <strain evidence="4">CRBIP 24.85T</strain>
        <strain evidence="2">Type strain: CRBIP 24.85</strain>
    </source>
</reference>
<dbReference type="PATRIC" id="fig|1423751.3.peg.1423"/>
<dbReference type="GO" id="GO:0042586">
    <property type="term" value="F:peptide deformylase activity"/>
    <property type="evidence" value="ECO:0007669"/>
    <property type="project" value="InterPro"/>
</dbReference>
<dbReference type="AlphaFoldDB" id="I7K1K8"/>
<dbReference type="Gene3D" id="3.90.45.10">
    <property type="entry name" value="Peptide deformylase"/>
    <property type="match status" value="1"/>
</dbReference>
<evidence type="ECO:0000313" key="2">
    <source>
        <dbReference type="EMBL" id="CCI87505.1"/>
    </source>
</evidence>
<dbReference type="Pfam" id="PF01327">
    <property type="entry name" value="Pep_deformylase"/>
    <property type="match status" value="1"/>
</dbReference>
<evidence type="ECO:0000313" key="4">
    <source>
        <dbReference type="Proteomes" id="UP000009326"/>
    </source>
</evidence>
<dbReference type="EMBL" id="CAKC01000072">
    <property type="protein sequence ID" value="CCI87505.1"/>
    <property type="molecule type" value="Genomic_DNA"/>
</dbReference>
<dbReference type="SUPFAM" id="SSF56420">
    <property type="entry name" value="Peptide deformylase"/>
    <property type="match status" value="1"/>
</dbReference>
<dbReference type="RefSeq" id="WP_008473752.1">
    <property type="nucleotide sequence ID" value="NZ_AYZO01000042.1"/>
</dbReference>
<reference evidence="3 5" key="2">
    <citation type="journal article" date="2015" name="Genome Announc.">
        <title>Expanding the biotechnology potential of lactobacilli through comparative genomics of 213 strains and associated genera.</title>
        <authorList>
            <person name="Sun Z."/>
            <person name="Harris H.M."/>
            <person name="McCann A."/>
            <person name="Guo C."/>
            <person name="Argimon S."/>
            <person name="Zhang W."/>
            <person name="Yang X."/>
            <person name="Jeffery I.B."/>
            <person name="Cooney J.C."/>
            <person name="Kagawa T.F."/>
            <person name="Liu W."/>
            <person name="Song Y."/>
            <person name="Salvetti E."/>
            <person name="Wrobel A."/>
            <person name="Rasinkangas P."/>
            <person name="Parkhill J."/>
            <person name="Rea M.C."/>
            <person name="O'Sullivan O."/>
            <person name="Ritari J."/>
            <person name="Douillard F.P."/>
            <person name="Paul Ross R."/>
            <person name="Yang R."/>
            <person name="Briner A.E."/>
            <person name="Felis G.E."/>
            <person name="de Vos W.M."/>
            <person name="Barrangou R."/>
            <person name="Klaenhammer T.R."/>
            <person name="Caufield P.W."/>
            <person name="Cui Y."/>
            <person name="Zhang H."/>
            <person name="O'Toole P.W."/>
        </authorList>
    </citation>
    <scope>NUCLEOTIDE SEQUENCE [LARGE SCALE GENOMIC DNA]</scope>
    <source>
        <strain evidence="3 5">DSM 23908</strain>
    </source>
</reference>
<dbReference type="PRINTS" id="PR01576">
    <property type="entry name" value="PDEFORMYLASE"/>
</dbReference>
<dbReference type="Proteomes" id="UP000051521">
    <property type="component" value="Unassembled WGS sequence"/>
</dbReference>
<dbReference type="EMBL" id="AYZO01000042">
    <property type="protein sequence ID" value="KRN09618.1"/>
    <property type="molecule type" value="Genomic_DNA"/>
</dbReference>
<dbReference type="PANTHER" id="PTHR10458:SF22">
    <property type="entry name" value="PEPTIDE DEFORMYLASE"/>
    <property type="match status" value="1"/>
</dbReference>
<dbReference type="NCBIfam" id="NF006670">
    <property type="entry name" value="PRK09218.1"/>
    <property type="match status" value="1"/>
</dbReference>
<dbReference type="CDD" id="cd00487">
    <property type="entry name" value="Pep_deformylase"/>
    <property type="match status" value="1"/>
</dbReference>
<dbReference type="STRING" id="1423751.FC38_GL001380"/>
<dbReference type="PANTHER" id="PTHR10458">
    <property type="entry name" value="PEPTIDE DEFORMYLASE"/>
    <property type="match status" value="1"/>
</dbReference>
<comment type="caution">
    <text evidence="2">The sequence shown here is derived from an EMBL/GenBank/DDBJ whole genome shotgun (WGS) entry which is preliminary data.</text>
</comment>
<gene>
    <name evidence="2" type="ORF">BN52_05155</name>
    <name evidence="3" type="ORF">FC38_GL001380</name>
</gene>
<evidence type="ECO:0000256" key="1">
    <source>
        <dbReference type="ARBA" id="ARBA00010759"/>
    </source>
</evidence>
<protein>
    <submittedName>
        <fullName evidence="2">Peptide deformylase</fullName>
    </submittedName>
</protein>
<keyword evidence="5" id="KW-1185">Reference proteome</keyword>
<evidence type="ECO:0000313" key="5">
    <source>
        <dbReference type="Proteomes" id="UP000051521"/>
    </source>
</evidence>
<dbReference type="Proteomes" id="UP000009326">
    <property type="component" value="Unassembled WGS sequence"/>
</dbReference>
<dbReference type="InterPro" id="IPR023635">
    <property type="entry name" value="Peptide_deformylase"/>
</dbReference>
<accession>I7K1K8</accession>
<dbReference type="PIRSF" id="PIRSF004749">
    <property type="entry name" value="Pep_def"/>
    <property type="match status" value="1"/>
</dbReference>
<proteinExistence type="inferred from homology"/>
<comment type="similarity">
    <text evidence="1">Belongs to the polypeptide deformylase family.</text>
</comment>
<sequence>MTAKTIIKDQWRLMQKANDADQNDLVVGKDLLDTLLANRERAAGLAANMIGVNKRVIAFYAGPLAIVMYNPEIVAKSGSYQTEEGCLSLVGTRPTTRYETIVVKYQDQNFERKTQEFTGFIAEVIQHEIDHCQGILI</sequence>
<organism evidence="2 4">
    <name type="scientific">Lactobacillus gigeriorum DSM 23908 = CRBIP 24.85</name>
    <dbReference type="NCBI Taxonomy" id="1423751"/>
    <lineage>
        <taxon>Bacteria</taxon>
        <taxon>Bacillati</taxon>
        <taxon>Bacillota</taxon>
        <taxon>Bacilli</taxon>
        <taxon>Lactobacillales</taxon>
        <taxon>Lactobacillaceae</taxon>
        <taxon>Lactobacillus</taxon>
    </lineage>
</organism>